<dbReference type="AlphaFoldDB" id="A0A840A478"/>
<dbReference type="EMBL" id="JACIDK010000007">
    <property type="protein sequence ID" value="MBB3893178.1"/>
    <property type="molecule type" value="Genomic_DNA"/>
</dbReference>
<proteinExistence type="predicted"/>
<evidence type="ECO:0000313" key="2">
    <source>
        <dbReference type="Proteomes" id="UP000530564"/>
    </source>
</evidence>
<name>A0A840A478_9CAUL</name>
<gene>
    <name evidence="1" type="ORF">GGQ61_003916</name>
</gene>
<organism evidence="1 2">
    <name type="scientific">Phenylobacterium haematophilum</name>
    <dbReference type="NCBI Taxonomy" id="98513"/>
    <lineage>
        <taxon>Bacteria</taxon>
        <taxon>Pseudomonadati</taxon>
        <taxon>Pseudomonadota</taxon>
        <taxon>Alphaproteobacteria</taxon>
        <taxon>Caulobacterales</taxon>
        <taxon>Caulobacteraceae</taxon>
        <taxon>Phenylobacterium</taxon>
    </lineage>
</organism>
<evidence type="ECO:0008006" key="3">
    <source>
        <dbReference type="Google" id="ProtNLM"/>
    </source>
</evidence>
<dbReference type="RefSeq" id="WP_183776439.1">
    <property type="nucleotide sequence ID" value="NZ_JACIDK010000007.1"/>
</dbReference>
<protein>
    <recommendedName>
        <fullName evidence="3">Barstar (barnase inhibitor) domain-containing protein</fullName>
    </recommendedName>
</protein>
<accession>A0A840A478</accession>
<keyword evidence="2" id="KW-1185">Reference proteome</keyword>
<evidence type="ECO:0000313" key="1">
    <source>
        <dbReference type="EMBL" id="MBB3893178.1"/>
    </source>
</evidence>
<sequence>MNVIEIDASRCWNRKEFARLLQETIQALPGHGSSVEAFVDSMVFGAMSELSPPYRIVVLGELRPEVRAFAADLSNAIGQARLERRTRRGDDVEVSLKVGA</sequence>
<comment type="caution">
    <text evidence="1">The sequence shown here is derived from an EMBL/GenBank/DDBJ whole genome shotgun (WGS) entry which is preliminary data.</text>
</comment>
<reference evidence="1 2" key="1">
    <citation type="submission" date="2020-08" db="EMBL/GenBank/DDBJ databases">
        <title>Genomic Encyclopedia of Type Strains, Phase IV (KMG-IV): sequencing the most valuable type-strain genomes for metagenomic binning, comparative biology and taxonomic classification.</title>
        <authorList>
            <person name="Goeker M."/>
        </authorList>
    </citation>
    <scope>NUCLEOTIDE SEQUENCE [LARGE SCALE GENOMIC DNA]</scope>
    <source>
        <strain evidence="1 2">DSM 21793</strain>
    </source>
</reference>
<dbReference type="Proteomes" id="UP000530564">
    <property type="component" value="Unassembled WGS sequence"/>
</dbReference>